<feature type="domain" description="EamA" evidence="7">
    <location>
        <begin position="8"/>
        <end position="142"/>
    </location>
</feature>
<dbReference type="STRING" id="596151.DesfrDRAFT_1543"/>
<dbReference type="InterPro" id="IPR051258">
    <property type="entry name" value="Diverse_Substrate_Transporter"/>
</dbReference>
<dbReference type="EMBL" id="AECZ01000008">
    <property type="protein sequence ID" value="EFL51688.1"/>
    <property type="molecule type" value="Genomic_DNA"/>
</dbReference>
<organism evidence="8 9">
    <name type="scientific">Solidesulfovibrio fructosivorans JJ]</name>
    <dbReference type="NCBI Taxonomy" id="596151"/>
    <lineage>
        <taxon>Bacteria</taxon>
        <taxon>Pseudomonadati</taxon>
        <taxon>Thermodesulfobacteriota</taxon>
        <taxon>Desulfovibrionia</taxon>
        <taxon>Desulfovibrionales</taxon>
        <taxon>Desulfovibrionaceae</taxon>
        <taxon>Solidesulfovibrio</taxon>
    </lineage>
</organism>
<keyword evidence="2" id="KW-1003">Cell membrane</keyword>
<comment type="subcellular location">
    <subcellularLocation>
        <location evidence="1">Cell membrane</location>
        <topology evidence="1">Multi-pass membrane protein</topology>
    </subcellularLocation>
</comment>
<reference evidence="8 9" key="1">
    <citation type="submission" date="2010-08" db="EMBL/GenBank/DDBJ databases">
        <title>The draft genome of Desulfovibrio fructosovorans JJ.</title>
        <authorList>
            <consortium name="US DOE Joint Genome Institute (JGI-PGF)"/>
            <person name="Lucas S."/>
            <person name="Copeland A."/>
            <person name="Lapidus A."/>
            <person name="Cheng J.-F."/>
            <person name="Bruce D."/>
            <person name="Goodwin L."/>
            <person name="Pitluck S."/>
            <person name="Land M.L."/>
            <person name="Hauser L."/>
            <person name="Chang Y.-J."/>
            <person name="Jeffries C."/>
            <person name="Wall J.D."/>
            <person name="Stahl D.A."/>
            <person name="Arkin A.P."/>
            <person name="Dehal P."/>
            <person name="Stolyar S.M."/>
            <person name="Hazen T.C."/>
            <person name="Woyke T.J."/>
        </authorList>
    </citation>
    <scope>NUCLEOTIDE SEQUENCE [LARGE SCALE GENOMIC DNA]</scope>
    <source>
        <strain evidence="8 9">JJ</strain>
    </source>
</reference>
<dbReference type="SUPFAM" id="SSF103481">
    <property type="entry name" value="Multidrug resistance efflux transporter EmrE"/>
    <property type="match status" value="2"/>
</dbReference>
<dbReference type="Gene3D" id="1.10.3730.20">
    <property type="match status" value="1"/>
</dbReference>
<evidence type="ECO:0000259" key="7">
    <source>
        <dbReference type="Pfam" id="PF00892"/>
    </source>
</evidence>
<accession>E1JV94</accession>
<dbReference type="Pfam" id="PF00892">
    <property type="entry name" value="EamA"/>
    <property type="match status" value="2"/>
</dbReference>
<feature type="transmembrane region" description="Helical" evidence="6">
    <location>
        <begin position="41"/>
        <end position="61"/>
    </location>
</feature>
<feature type="transmembrane region" description="Helical" evidence="6">
    <location>
        <begin position="218"/>
        <end position="239"/>
    </location>
</feature>
<keyword evidence="5 6" id="KW-0472">Membrane</keyword>
<feature type="transmembrane region" description="Helical" evidence="6">
    <location>
        <begin position="73"/>
        <end position="92"/>
    </location>
</feature>
<dbReference type="PANTHER" id="PTHR42920:SF11">
    <property type="entry name" value="INNER MEMBRANE PROTEIN YTFF"/>
    <property type="match status" value="1"/>
</dbReference>
<keyword evidence="9" id="KW-1185">Reference proteome</keyword>
<dbReference type="RefSeq" id="WP_005992669.1">
    <property type="nucleotide sequence ID" value="NZ_AECZ01000008.1"/>
</dbReference>
<feature type="transmembrane region" description="Helical" evidence="6">
    <location>
        <begin position="246"/>
        <end position="268"/>
    </location>
</feature>
<evidence type="ECO:0000256" key="1">
    <source>
        <dbReference type="ARBA" id="ARBA00004651"/>
    </source>
</evidence>
<dbReference type="AlphaFoldDB" id="E1JV94"/>
<dbReference type="Proteomes" id="UP000006250">
    <property type="component" value="Unassembled WGS sequence"/>
</dbReference>
<dbReference type="InterPro" id="IPR000620">
    <property type="entry name" value="EamA_dom"/>
</dbReference>
<feature type="transmembrane region" description="Helical" evidence="6">
    <location>
        <begin position="98"/>
        <end position="118"/>
    </location>
</feature>
<keyword evidence="3 6" id="KW-0812">Transmembrane</keyword>
<evidence type="ECO:0000256" key="4">
    <source>
        <dbReference type="ARBA" id="ARBA00022989"/>
    </source>
</evidence>
<comment type="caution">
    <text evidence="8">The sequence shown here is derived from an EMBL/GenBank/DDBJ whole genome shotgun (WGS) entry which is preliminary data.</text>
</comment>
<evidence type="ECO:0000313" key="9">
    <source>
        <dbReference type="Proteomes" id="UP000006250"/>
    </source>
</evidence>
<dbReference type="PANTHER" id="PTHR42920">
    <property type="entry name" value="OS03G0707200 PROTEIN-RELATED"/>
    <property type="match status" value="1"/>
</dbReference>
<feature type="transmembrane region" description="Helical" evidence="6">
    <location>
        <begin position="130"/>
        <end position="147"/>
    </location>
</feature>
<evidence type="ECO:0000256" key="3">
    <source>
        <dbReference type="ARBA" id="ARBA00022692"/>
    </source>
</evidence>
<dbReference type="GO" id="GO:0005886">
    <property type="term" value="C:plasma membrane"/>
    <property type="evidence" value="ECO:0007669"/>
    <property type="project" value="UniProtKB-SubCell"/>
</dbReference>
<feature type="transmembrane region" description="Helical" evidence="6">
    <location>
        <begin position="274"/>
        <end position="294"/>
    </location>
</feature>
<evidence type="ECO:0000313" key="8">
    <source>
        <dbReference type="EMBL" id="EFL51688.1"/>
    </source>
</evidence>
<feature type="domain" description="EamA" evidence="7">
    <location>
        <begin position="157"/>
        <end position="293"/>
    </location>
</feature>
<proteinExistence type="predicted"/>
<feature type="transmembrane region" description="Helical" evidence="6">
    <location>
        <begin position="153"/>
        <end position="175"/>
    </location>
</feature>
<evidence type="ECO:0000256" key="6">
    <source>
        <dbReference type="SAM" id="Phobius"/>
    </source>
</evidence>
<gene>
    <name evidence="8" type="ORF">DesfrDRAFT_1543</name>
</gene>
<dbReference type="InterPro" id="IPR037185">
    <property type="entry name" value="EmrE-like"/>
</dbReference>
<keyword evidence="4 6" id="KW-1133">Transmembrane helix</keyword>
<evidence type="ECO:0000256" key="2">
    <source>
        <dbReference type="ARBA" id="ARBA00022475"/>
    </source>
</evidence>
<dbReference type="eggNOG" id="COG0697">
    <property type="taxonomic scope" value="Bacteria"/>
</dbReference>
<sequence length="305" mass="32795">MPVSPRSVGILAALGATVLWSGNFVAARGIAHDIPPFTLNFWRWLVALVCLLPLALPKLKADWPGMRRSWRSMAFMGLLGVTALNTLVYKAAQTTASLNMALLVPTAPITIIILSRIFHGEPVTPRRLGGVLVVLLGVLILFSRGDWRALARVHVAAGDLWALGGVVCFGVYSFCTRYRPEDVSLEGFNAATFTWGLLLSLPGLVWEMAFLPVPTVSAKVAGGVLYVGIGCSFAAYLLWTRAITAIGPVLAGLVYYSLPLFTAVEAALVLNERIAPFHVAGGVCIACGIMIATWRVRPRLRRAAS</sequence>
<evidence type="ECO:0000256" key="5">
    <source>
        <dbReference type="ARBA" id="ARBA00023136"/>
    </source>
</evidence>
<name>E1JV94_SOLFR</name>
<protein>
    <recommendedName>
        <fullName evidence="7">EamA domain-containing protein</fullName>
    </recommendedName>
</protein>